<gene>
    <name evidence="2" type="ORF">ACFQGH_04155</name>
</gene>
<dbReference type="AlphaFoldDB" id="A0ABD5V0F0"/>
<keyword evidence="3" id="KW-1185">Reference proteome</keyword>
<keyword evidence="1" id="KW-1133">Transmembrane helix</keyword>
<sequence>MNETSGEADGDGGGLARAEIAYGIPLYLYLPLLAVVLAAVYTGDLPDDMVGATAFLLVVAGITVFVGDRLPIWRTWFGGGLVLCLVLGLVINYYALIPADAYASIDTFLTEGSNMLDWFIAALIAGSILSMPRSYLVRALPIYAPSVLGGLGFAAVFAYAAGTLLGYGGIQSLLIVLIPVFGGGMGAGGIPLSEIYASGTGTGFDQMFSIIAPAIILGNMVGILFAAIAHRIGTLRPSLSGDGIVMPEGKWKPADGIETPDVDLTEDTIVMGWTIAVGLLVLGYLLENLIPIHPFAIMILLAIGIKVAGVFPERLEEGAGHFYDFMIAGFVGPLLLAIGMSLIDIDVLVETLDPTYFAIVILTVLGGALGAATVGYLFGMYPIEASLCGGLCMVNMGGSGDVATLAAAERMELMAFAQMSSRIGGAMMLLVGQTAVSLWGAFLV</sequence>
<dbReference type="Pfam" id="PF03390">
    <property type="entry name" value="2HCT"/>
    <property type="match status" value="1"/>
</dbReference>
<feature type="transmembrane region" description="Helical" evidence="1">
    <location>
        <begin position="355"/>
        <end position="378"/>
    </location>
</feature>
<organism evidence="2 3">
    <name type="scientific">Halalkalicoccus tibetensis</name>
    <dbReference type="NCBI Taxonomy" id="175632"/>
    <lineage>
        <taxon>Archaea</taxon>
        <taxon>Methanobacteriati</taxon>
        <taxon>Methanobacteriota</taxon>
        <taxon>Stenosarchaea group</taxon>
        <taxon>Halobacteria</taxon>
        <taxon>Halobacteriales</taxon>
        <taxon>Halococcaceae</taxon>
        <taxon>Halalkalicoccus</taxon>
    </lineage>
</organism>
<feature type="transmembrane region" description="Helical" evidence="1">
    <location>
        <begin position="173"/>
        <end position="190"/>
    </location>
</feature>
<keyword evidence="1" id="KW-0472">Membrane</keyword>
<dbReference type="PIRSF" id="PIRSF005348">
    <property type="entry name" value="YxkH"/>
    <property type="match status" value="1"/>
</dbReference>
<feature type="transmembrane region" description="Helical" evidence="1">
    <location>
        <begin position="268"/>
        <end position="286"/>
    </location>
</feature>
<dbReference type="PANTHER" id="PTHR40033:SF1">
    <property type="entry name" value="CITRATE-SODIUM SYMPORTER"/>
    <property type="match status" value="1"/>
</dbReference>
<evidence type="ECO:0000256" key="1">
    <source>
        <dbReference type="SAM" id="Phobius"/>
    </source>
</evidence>
<accession>A0ABD5V0F0</accession>
<name>A0ABD5V0F0_9EURY</name>
<comment type="caution">
    <text evidence="2">The sequence shown here is derived from an EMBL/GenBank/DDBJ whole genome shotgun (WGS) entry which is preliminary data.</text>
</comment>
<protein>
    <submittedName>
        <fullName evidence="2">2-hydroxycarboxylate transporter family protein</fullName>
    </submittedName>
</protein>
<dbReference type="PANTHER" id="PTHR40033">
    <property type="entry name" value="NA(+)-MALATE SYMPORTER"/>
    <property type="match status" value="1"/>
</dbReference>
<evidence type="ECO:0000313" key="3">
    <source>
        <dbReference type="Proteomes" id="UP001596312"/>
    </source>
</evidence>
<feature type="transmembrane region" description="Helical" evidence="1">
    <location>
        <begin position="49"/>
        <end position="67"/>
    </location>
</feature>
<evidence type="ECO:0000313" key="2">
    <source>
        <dbReference type="EMBL" id="MFC6904386.1"/>
    </source>
</evidence>
<feature type="transmembrane region" description="Helical" evidence="1">
    <location>
        <begin position="20"/>
        <end position="42"/>
    </location>
</feature>
<feature type="transmembrane region" description="Helical" evidence="1">
    <location>
        <begin position="142"/>
        <end position="161"/>
    </location>
</feature>
<feature type="transmembrane region" description="Helical" evidence="1">
    <location>
        <begin position="423"/>
        <end position="442"/>
    </location>
</feature>
<reference evidence="2 3" key="1">
    <citation type="journal article" date="2019" name="Int. J. Syst. Evol. Microbiol.">
        <title>The Global Catalogue of Microorganisms (GCM) 10K type strain sequencing project: providing services to taxonomists for standard genome sequencing and annotation.</title>
        <authorList>
            <consortium name="The Broad Institute Genomics Platform"/>
            <consortium name="The Broad Institute Genome Sequencing Center for Infectious Disease"/>
            <person name="Wu L."/>
            <person name="Ma J."/>
        </authorList>
    </citation>
    <scope>NUCLEOTIDE SEQUENCE [LARGE SCALE GENOMIC DNA]</scope>
    <source>
        <strain evidence="2 3">CGMCC 1.3240</strain>
    </source>
</reference>
<feature type="transmembrane region" description="Helical" evidence="1">
    <location>
        <begin position="323"/>
        <end position="343"/>
    </location>
</feature>
<dbReference type="InterPro" id="IPR004679">
    <property type="entry name" value="2-OHcarboxylate_transport"/>
</dbReference>
<feature type="transmembrane region" description="Helical" evidence="1">
    <location>
        <begin position="292"/>
        <end position="311"/>
    </location>
</feature>
<feature type="transmembrane region" description="Helical" evidence="1">
    <location>
        <begin position="210"/>
        <end position="229"/>
    </location>
</feature>
<feature type="transmembrane region" description="Helical" evidence="1">
    <location>
        <begin position="73"/>
        <end position="95"/>
    </location>
</feature>
<feature type="transmembrane region" description="Helical" evidence="1">
    <location>
        <begin position="116"/>
        <end position="136"/>
    </location>
</feature>
<proteinExistence type="predicted"/>
<dbReference type="EMBL" id="JBHSXQ010000001">
    <property type="protein sequence ID" value="MFC6904386.1"/>
    <property type="molecule type" value="Genomic_DNA"/>
</dbReference>
<dbReference type="Proteomes" id="UP001596312">
    <property type="component" value="Unassembled WGS sequence"/>
</dbReference>
<keyword evidence="1" id="KW-0812">Transmembrane</keyword>
<dbReference type="RefSeq" id="WP_340602892.1">
    <property type="nucleotide sequence ID" value="NZ_JBBMXV010000001.1"/>
</dbReference>